<evidence type="ECO:0000256" key="9">
    <source>
        <dbReference type="ARBA" id="ARBA00023136"/>
    </source>
</evidence>
<comment type="subcellular location">
    <subcellularLocation>
        <location evidence="1">Cell membrane</location>
        <topology evidence="1">Multi-pass membrane protein</topology>
    </subcellularLocation>
</comment>
<dbReference type="PROSITE" id="PS00211">
    <property type="entry name" value="ABC_TRANSPORTER_1"/>
    <property type="match status" value="1"/>
</dbReference>
<evidence type="ECO:0000313" key="10">
    <source>
        <dbReference type="EMBL" id="CAD7234493.1"/>
    </source>
</evidence>
<dbReference type="SMART" id="SM00382">
    <property type="entry name" value="AAA"/>
    <property type="match status" value="1"/>
</dbReference>
<proteinExistence type="predicted"/>
<evidence type="ECO:0000256" key="2">
    <source>
        <dbReference type="ARBA" id="ARBA00022448"/>
    </source>
</evidence>
<keyword evidence="2" id="KW-0813">Transport</keyword>
<accession>A0A7R8ZS69</accession>
<dbReference type="InterPro" id="IPR027417">
    <property type="entry name" value="P-loop_NTPase"/>
</dbReference>
<dbReference type="Gene3D" id="2.40.30.170">
    <property type="match status" value="1"/>
</dbReference>
<dbReference type="Gene3D" id="1.20.1560.10">
    <property type="entry name" value="ABC transporter type 1, transmembrane domain"/>
    <property type="match status" value="1"/>
</dbReference>
<keyword evidence="3" id="KW-1003">Cell membrane</keyword>
<dbReference type="InterPro" id="IPR003439">
    <property type="entry name" value="ABC_transporter-like_ATP-bd"/>
</dbReference>
<dbReference type="OrthoDB" id="6500128at2759"/>
<dbReference type="Pfam" id="PF00664">
    <property type="entry name" value="ABC_membrane"/>
    <property type="match status" value="1"/>
</dbReference>
<dbReference type="PROSITE" id="PS50990">
    <property type="entry name" value="PEPTIDASE_C39"/>
    <property type="match status" value="1"/>
</dbReference>
<dbReference type="Pfam" id="PF26002">
    <property type="entry name" value="Beta-barrel_AprE"/>
    <property type="match status" value="1"/>
</dbReference>
<dbReference type="CDD" id="cd18570">
    <property type="entry name" value="ABC_6TM_PCAT1_LagD_like"/>
    <property type="match status" value="1"/>
</dbReference>
<evidence type="ECO:0000256" key="3">
    <source>
        <dbReference type="ARBA" id="ARBA00022475"/>
    </source>
</evidence>
<evidence type="ECO:0000256" key="6">
    <source>
        <dbReference type="ARBA" id="ARBA00022801"/>
    </source>
</evidence>
<dbReference type="Gene3D" id="3.40.50.300">
    <property type="entry name" value="P-loop containing nucleotide triphosphate hydrolases"/>
    <property type="match status" value="1"/>
</dbReference>
<dbReference type="PROSITE" id="PS50929">
    <property type="entry name" value="ABC_TM1F"/>
    <property type="match status" value="1"/>
</dbReference>
<dbReference type="InterPro" id="IPR003593">
    <property type="entry name" value="AAA+_ATPase"/>
</dbReference>
<keyword evidence="5" id="KW-0547">Nucleotide-binding</keyword>
<keyword evidence="7" id="KW-0067">ATP-binding</keyword>
<dbReference type="GO" id="GO:0008233">
    <property type="term" value="F:peptidase activity"/>
    <property type="evidence" value="ECO:0007669"/>
    <property type="project" value="InterPro"/>
</dbReference>
<dbReference type="InterPro" id="IPR058982">
    <property type="entry name" value="Beta-barrel_AprE"/>
</dbReference>
<dbReference type="SUPFAM" id="SSF90123">
    <property type="entry name" value="ABC transporter transmembrane region"/>
    <property type="match status" value="1"/>
</dbReference>
<dbReference type="InterPro" id="IPR036640">
    <property type="entry name" value="ABC1_TM_sf"/>
</dbReference>
<evidence type="ECO:0000256" key="1">
    <source>
        <dbReference type="ARBA" id="ARBA00004651"/>
    </source>
</evidence>
<name>A0A7R8ZS69_9CRUS</name>
<dbReference type="Pfam" id="PF03412">
    <property type="entry name" value="Peptidase_C39"/>
    <property type="match status" value="1"/>
</dbReference>
<dbReference type="InterPro" id="IPR017871">
    <property type="entry name" value="ABC_transporter-like_CS"/>
</dbReference>
<keyword evidence="8" id="KW-1133">Transmembrane helix</keyword>
<dbReference type="GO" id="GO:0006508">
    <property type="term" value="P:proteolysis"/>
    <property type="evidence" value="ECO:0007669"/>
    <property type="project" value="InterPro"/>
</dbReference>
<dbReference type="CDD" id="cd03228">
    <property type="entry name" value="ABCC_MRP_Like"/>
    <property type="match status" value="1"/>
</dbReference>
<dbReference type="PROSITE" id="PS50893">
    <property type="entry name" value="ABC_TRANSPORTER_2"/>
    <property type="match status" value="1"/>
</dbReference>
<dbReference type="GO" id="GO:0005524">
    <property type="term" value="F:ATP binding"/>
    <property type="evidence" value="ECO:0007669"/>
    <property type="project" value="UniProtKB-KW"/>
</dbReference>
<dbReference type="FunFam" id="3.40.50.300:FF:000299">
    <property type="entry name" value="ABC transporter ATP-binding protein/permease"/>
    <property type="match status" value="1"/>
</dbReference>
<dbReference type="GO" id="GO:0005886">
    <property type="term" value="C:plasma membrane"/>
    <property type="evidence" value="ECO:0007669"/>
    <property type="project" value="UniProtKB-SubCell"/>
</dbReference>
<dbReference type="EMBL" id="OB668881">
    <property type="protein sequence ID" value="CAD7234493.1"/>
    <property type="molecule type" value="Genomic_DNA"/>
</dbReference>
<protein>
    <submittedName>
        <fullName evidence="10">Uncharacterized protein</fullName>
    </submittedName>
</protein>
<dbReference type="InterPro" id="IPR039421">
    <property type="entry name" value="Type_1_exporter"/>
</dbReference>
<evidence type="ECO:0000256" key="5">
    <source>
        <dbReference type="ARBA" id="ARBA00022741"/>
    </source>
</evidence>
<dbReference type="SUPFAM" id="SSF52540">
    <property type="entry name" value="P-loop containing nucleoside triphosphate hydrolases"/>
    <property type="match status" value="1"/>
</dbReference>
<dbReference type="PANTHER" id="PTHR43394">
    <property type="entry name" value="ATP-DEPENDENT PERMEASE MDL1, MITOCHONDRIAL"/>
    <property type="match status" value="1"/>
</dbReference>
<reference evidence="10" key="1">
    <citation type="submission" date="2020-11" db="EMBL/GenBank/DDBJ databases">
        <authorList>
            <person name="Tran Van P."/>
        </authorList>
    </citation>
    <scope>NUCLEOTIDE SEQUENCE</scope>
</reference>
<evidence type="ECO:0000256" key="4">
    <source>
        <dbReference type="ARBA" id="ARBA00022692"/>
    </source>
</evidence>
<dbReference type="PANTHER" id="PTHR43394:SF1">
    <property type="entry name" value="ATP-BINDING CASSETTE SUB-FAMILY B MEMBER 10, MITOCHONDRIAL"/>
    <property type="match status" value="1"/>
</dbReference>
<sequence length="912" mass="102401">MHRHENRNKSSLLYLILLISVILSLLALPWIQIDSVTTSPGVIAPPVEPIEIRARSTGELNFFDLEENRFVVQGDTLFSIRQRGIKSEQFHRAPMDGYVRNLRTEAHKSLVNSGEMILEIRAKSDLIVKCYLSGDKITSLQPEQNVNFLVRSSRKEREKSFSGKVTDILPDISGEDKASVYEVRCSIDNTDENDLNASGLKPGMTLLARFRLARRSAFDIILKDAEDINQNPYYGLRVGISQVRSLAGTDQQGTSIMGLLEASKKLGFDARGVRGDRKSLFKIPKPAIAHVVLNNGRHHYIVICQAKRKFIQIMDPANGKLRRMNWYEFSGIWKGILLILIPSESFEPGTKKMNVLPWFWRLLKPHYGILIQAIAGSLLYTLLGFSTSVFIRNITDKVLVFGDLWLLKTMGTAMIVILILQLCLSVFKDVFIVRIGQEIDARLVLGYQNHLFRLPQRFFDTMKIGEIISRVGDAIKIRMFISHTVMSLTVNVFIVILSYLLILYYNWKIGLFLLAMIPLYIAVFLLADIFNRKTERKVMEASAQLESHLVESLQGIRTLKFFGAESYVLEKTEVKFLSLLKAGYRSSLNQVFARSSSFGIQNIFTTGLLWIGSFYVLESRLTTGELLSVYAILGYLTGPIAAIIASNNSIQNALIAADRLFEITHLDAEQPRQGVSLSEYQPGDIVFDRIDFNYKPGVKVLNQFSATIRAGEITAIKGESGSGKSTLLNLLQRSYQIEQGTIKISGIDLRYISDDSLKKAISVVPQSVELFSGTIAENIALGDSSVDLKRVLDIIALLEMEGFIAKLEHGCHTFIGESGVNLSGGQRQRIAIARALYRKPQILLLDEPSTSLDTQSEKSMIRAMHNLKSQGKTVILVSHRRSALAEADRILVLEKGKLTQETQYNKSQLIHE</sequence>
<dbReference type="Gene3D" id="3.90.70.10">
    <property type="entry name" value="Cysteine proteinases"/>
    <property type="match status" value="1"/>
</dbReference>
<organism evidence="10">
    <name type="scientific">Cyprideis torosa</name>
    <dbReference type="NCBI Taxonomy" id="163714"/>
    <lineage>
        <taxon>Eukaryota</taxon>
        <taxon>Metazoa</taxon>
        <taxon>Ecdysozoa</taxon>
        <taxon>Arthropoda</taxon>
        <taxon>Crustacea</taxon>
        <taxon>Oligostraca</taxon>
        <taxon>Ostracoda</taxon>
        <taxon>Podocopa</taxon>
        <taxon>Podocopida</taxon>
        <taxon>Cytherocopina</taxon>
        <taxon>Cytheroidea</taxon>
        <taxon>Cytherideidae</taxon>
        <taxon>Cyprideis</taxon>
    </lineage>
</organism>
<evidence type="ECO:0000256" key="7">
    <source>
        <dbReference type="ARBA" id="ARBA00022840"/>
    </source>
</evidence>
<dbReference type="GO" id="GO:0016887">
    <property type="term" value="F:ATP hydrolysis activity"/>
    <property type="evidence" value="ECO:0007669"/>
    <property type="project" value="InterPro"/>
</dbReference>
<evidence type="ECO:0000256" key="8">
    <source>
        <dbReference type="ARBA" id="ARBA00022989"/>
    </source>
</evidence>
<keyword evidence="6" id="KW-0378">Hydrolase</keyword>
<dbReference type="InterPro" id="IPR005074">
    <property type="entry name" value="Peptidase_C39"/>
</dbReference>
<keyword evidence="9" id="KW-0472">Membrane</keyword>
<dbReference type="InterPro" id="IPR011527">
    <property type="entry name" value="ABC1_TM_dom"/>
</dbReference>
<dbReference type="Pfam" id="PF00005">
    <property type="entry name" value="ABC_tran"/>
    <property type="match status" value="1"/>
</dbReference>
<keyword evidence="4" id="KW-0812">Transmembrane</keyword>
<dbReference type="GO" id="GO:0015421">
    <property type="term" value="F:ABC-type oligopeptide transporter activity"/>
    <property type="evidence" value="ECO:0007669"/>
    <property type="project" value="TreeGrafter"/>
</dbReference>
<dbReference type="AlphaFoldDB" id="A0A7R8ZS69"/>
<gene>
    <name evidence="10" type="ORF">CTOB1V02_LOCUS12309</name>
</gene>